<evidence type="ECO:0000313" key="3">
    <source>
        <dbReference type="Proteomes" id="UP001454036"/>
    </source>
</evidence>
<evidence type="ECO:0000313" key="2">
    <source>
        <dbReference type="EMBL" id="GAA0164318.1"/>
    </source>
</evidence>
<dbReference type="AlphaFoldDB" id="A0AAV3QKV6"/>
<keyword evidence="3" id="KW-1185">Reference proteome</keyword>
<proteinExistence type="predicted"/>
<feature type="compositionally biased region" description="Gly residues" evidence="1">
    <location>
        <begin position="93"/>
        <end position="107"/>
    </location>
</feature>
<evidence type="ECO:0000256" key="1">
    <source>
        <dbReference type="SAM" id="MobiDB-lite"/>
    </source>
</evidence>
<protein>
    <submittedName>
        <fullName evidence="2">Uncharacterized protein</fullName>
    </submittedName>
</protein>
<sequence>MHELRNVALKVEMELAEPEARGMKRVRQETFSTGGSYSSRFQRRTFQPTRSGQSHSSAPVRPSYSTASTSPRLPSLRVGGASTTSPAQSARGGYHGARGGHFGGRRGQGPWSRGLSGKRSWYQPDWSRQWSD</sequence>
<dbReference type="EMBL" id="BAABME010021822">
    <property type="protein sequence ID" value="GAA0164318.1"/>
    <property type="molecule type" value="Genomic_DNA"/>
</dbReference>
<organism evidence="2 3">
    <name type="scientific">Lithospermum erythrorhizon</name>
    <name type="common">Purple gromwell</name>
    <name type="synonym">Lithospermum officinale var. erythrorhizon</name>
    <dbReference type="NCBI Taxonomy" id="34254"/>
    <lineage>
        <taxon>Eukaryota</taxon>
        <taxon>Viridiplantae</taxon>
        <taxon>Streptophyta</taxon>
        <taxon>Embryophyta</taxon>
        <taxon>Tracheophyta</taxon>
        <taxon>Spermatophyta</taxon>
        <taxon>Magnoliopsida</taxon>
        <taxon>eudicotyledons</taxon>
        <taxon>Gunneridae</taxon>
        <taxon>Pentapetalae</taxon>
        <taxon>asterids</taxon>
        <taxon>lamiids</taxon>
        <taxon>Boraginales</taxon>
        <taxon>Boraginaceae</taxon>
        <taxon>Boraginoideae</taxon>
        <taxon>Lithospermeae</taxon>
        <taxon>Lithospermum</taxon>
    </lineage>
</organism>
<reference evidence="2 3" key="1">
    <citation type="submission" date="2024-01" db="EMBL/GenBank/DDBJ databases">
        <title>The complete chloroplast genome sequence of Lithospermum erythrorhizon: insights into the phylogenetic relationship among Boraginaceae species and the maternal lineages of purple gromwells.</title>
        <authorList>
            <person name="Okada T."/>
            <person name="Watanabe K."/>
        </authorList>
    </citation>
    <scope>NUCLEOTIDE SEQUENCE [LARGE SCALE GENOMIC DNA]</scope>
</reference>
<feature type="compositionally biased region" description="Basic and acidic residues" evidence="1">
    <location>
        <begin position="18"/>
        <end position="28"/>
    </location>
</feature>
<feature type="region of interest" description="Disordered" evidence="1">
    <location>
        <begin position="16"/>
        <end position="132"/>
    </location>
</feature>
<dbReference type="Proteomes" id="UP001454036">
    <property type="component" value="Unassembled WGS sequence"/>
</dbReference>
<gene>
    <name evidence="2" type="ORF">LIER_39760</name>
</gene>
<name>A0AAV3QKV6_LITER</name>
<accession>A0AAV3QKV6</accession>
<comment type="caution">
    <text evidence="2">The sequence shown here is derived from an EMBL/GenBank/DDBJ whole genome shotgun (WGS) entry which is preliminary data.</text>
</comment>
<feature type="compositionally biased region" description="Polar residues" evidence="1">
    <location>
        <begin position="29"/>
        <end position="72"/>
    </location>
</feature>